<dbReference type="PROSITE" id="PS50110">
    <property type="entry name" value="RESPONSE_REGULATORY"/>
    <property type="match status" value="1"/>
</dbReference>
<dbReference type="InterPro" id="IPR035965">
    <property type="entry name" value="PAS-like_dom_sf"/>
</dbReference>
<reference evidence="12" key="1">
    <citation type="submission" date="2020-07" db="EMBL/GenBank/DDBJ databases">
        <title>Huge and variable diversity of episymbiotic CPR bacteria and DPANN archaea in groundwater ecosystems.</title>
        <authorList>
            <person name="He C.Y."/>
            <person name="Keren R."/>
            <person name="Whittaker M."/>
            <person name="Farag I.F."/>
            <person name="Doudna J."/>
            <person name="Cate J.H.D."/>
            <person name="Banfield J.F."/>
        </authorList>
    </citation>
    <scope>NUCLEOTIDE SEQUENCE</scope>
    <source>
        <strain evidence="12">NC_groundwater_1664_Pr3_B-0.1um_52_9</strain>
    </source>
</reference>
<evidence type="ECO:0000256" key="4">
    <source>
        <dbReference type="ARBA" id="ARBA00022679"/>
    </source>
</evidence>
<dbReference type="SMART" id="SM00387">
    <property type="entry name" value="HATPase_c"/>
    <property type="match status" value="1"/>
</dbReference>
<dbReference type="Gene3D" id="3.40.50.2300">
    <property type="match status" value="1"/>
</dbReference>
<feature type="domain" description="PAC" evidence="11">
    <location>
        <begin position="476"/>
        <end position="529"/>
    </location>
</feature>
<keyword evidence="4" id="KW-0808">Transferase</keyword>
<dbReference type="PROSITE" id="PS50109">
    <property type="entry name" value="HIS_KIN"/>
    <property type="match status" value="1"/>
</dbReference>
<dbReference type="InterPro" id="IPR001610">
    <property type="entry name" value="PAC"/>
</dbReference>
<dbReference type="Pfam" id="PF02518">
    <property type="entry name" value="HATPase_c"/>
    <property type="match status" value="1"/>
</dbReference>
<protein>
    <recommendedName>
        <fullName evidence="2">histidine kinase</fullName>
        <ecNumber evidence="2">2.7.13.3</ecNumber>
    </recommendedName>
</protein>
<evidence type="ECO:0000259" key="8">
    <source>
        <dbReference type="PROSITE" id="PS50109"/>
    </source>
</evidence>
<accession>A0A9D6Z4L1</accession>
<dbReference type="SUPFAM" id="SSF55785">
    <property type="entry name" value="PYP-like sensor domain (PAS domain)"/>
    <property type="match status" value="5"/>
</dbReference>
<keyword evidence="7" id="KW-0812">Transmembrane</keyword>
<name>A0A9D6Z4L1_9BACT</name>
<feature type="domain" description="PAC" evidence="11">
    <location>
        <begin position="977"/>
        <end position="1031"/>
    </location>
</feature>
<dbReference type="InterPro" id="IPR036097">
    <property type="entry name" value="HisK_dim/P_sf"/>
</dbReference>
<dbReference type="SMART" id="SM00086">
    <property type="entry name" value="PAC"/>
    <property type="match status" value="4"/>
</dbReference>
<evidence type="ECO:0000313" key="13">
    <source>
        <dbReference type="Proteomes" id="UP000807825"/>
    </source>
</evidence>
<dbReference type="InterPro" id="IPR001789">
    <property type="entry name" value="Sig_transdc_resp-reg_receiver"/>
</dbReference>
<evidence type="ECO:0000313" key="12">
    <source>
        <dbReference type="EMBL" id="MBI5251114.1"/>
    </source>
</evidence>
<evidence type="ECO:0000256" key="1">
    <source>
        <dbReference type="ARBA" id="ARBA00000085"/>
    </source>
</evidence>
<proteinExistence type="predicted"/>
<feature type="domain" description="PAS" evidence="10">
    <location>
        <begin position="659"/>
        <end position="700"/>
    </location>
</feature>
<dbReference type="PROSITE" id="PS50112">
    <property type="entry name" value="PAS"/>
    <property type="match status" value="4"/>
</dbReference>
<comment type="catalytic activity">
    <reaction evidence="1">
        <text>ATP + protein L-histidine = ADP + protein N-phospho-L-histidine.</text>
        <dbReference type="EC" id="2.7.13.3"/>
    </reaction>
</comment>
<evidence type="ECO:0000259" key="11">
    <source>
        <dbReference type="PROSITE" id="PS50113"/>
    </source>
</evidence>
<evidence type="ECO:0000259" key="9">
    <source>
        <dbReference type="PROSITE" id="PS50110"/>
    </source>
</evidence>
<dbReference type="InterPro" id="IPR000700">
    <property type="entry name" value="PAS-assoc_C"/>
</dbReference>
<dbReference type="SMART" id="SM00448">
    <property type="entry name" value="REC"/>
    <property type="match status" value="1"/>
</dbReference>
<keyword evidence="5" id="KW-0418">Kinase</keyword>
<evidence type="ECO:0000256" key="7">
    <source>
        <dbReference type="SAM" id="Phobius"/>
    </source>
</evidence>
<dbReference type="CDD" id="cd00082">
    <property type="entry name" value="HisKA"/>
    <property type="match status" value="1"/>
</dbReference>
<dbReference type="InterPro" id="IPR003594">
    <property type="entry name" value="HATPase_dom"/>
</dbReference>
<dbReference type="NCBIfam" id="TIGR00229">
    <property type="entry name" value="sensory_box"/>
    <property type="match status" value="5"/>
</dbReference>
<keyword evidence="7" id="KW-0472">Membrane</keyword>
<feature type="domain" description="PAC" evidence="11">
    <location>
        <begin position="606"/>
        <end position="658"/>
    </location>
</feature>
<evidence type="ECO:0000259" key="10">
    <source>
        <dbReference type="PROSITE" id="PS50112"/>
    </source>
</evidence>
<keyword evidence="7" id="KW-1133">Transmembrane helix</keyword>
<dbReference type="InterPro" id="IPR036890">
    <property type="entry name" value="HATPase_C_sf"/>
</dbReference>
<dbReference type="InterPro" id="IPR005467">
    <property type="entry name" value="His_kinase_dom"/>
</dbReference>
<dbReference type="SUPFAM" id="SSF53850">
    <property type="entry name" value="Periplasmic binding protein-like II"/>
    <property type="match status" value="1"/>
</dbReference>
<dbReference type="SMART" id="SM00091">
    <property type="entry name" value="PAS"/>
    <property type="match status" value="5"/>
</dbReference>
<dbReference type="Pfam" id="PF00072">
    <property type="entry name" value="Response_reg"/>
    <property type="match status" value="1"/>
</dbReference>
<feature type="modified residue" description="4-aspartylphosphate" evidence="6">
    <location>
        <position position="1339"/>
    </location>
</feature>
<evidence type="ECO:0000256" key="3">
    <source>
        <dbReference type="ARBA" id="ARBA00022553"/>
    </source>
</evidence>
<feature type="domain" description="PAS" evidence="10">
    <location>
        <begin position="400"/>
        <end position="472"/>
    </location>
</feature>
<dbReference type="PRINTS" id="PR00344">
    <property type="entry name" value="BCTRLSENSOR"/>
</dbReference>
<organism evidence="12 13">
    <name type="scientific">Desulfomonile tiedjei</name>
    <dbReference type="NCBI Taxonomy" id="2358"/>
    <lineage>
        <taxon>Bacteria</taxon>
        <taxon>Pseudomonadati</taxon>
        <taxon>Thermodesulfobacteriota</taxon>
        <taxon>Desulfomonilia</taxon>
        <taxon>Desulfomonilales</taxon>
        <taxon>Desulfomonilaceae</taxon>
        <taxon>Desulfomonile</taxon>
    </lineage>
</organism>
<dbReference type="Proteomes" id="UP000807825">
    <property type="component" value="Unassembled WGS sequence"/>
</dbReference>
<feature type="domain" description="PAS" evidence="10">
    <location>
        <begin position="530"/>
        <end position="603"/>
    </location>
</feature>
<dbReference type="PROSITE" id="PS50113">
    <property type="entry name" value="PAC"/>
    <property type="match status" value="4"/>
</dbReference>
<dbReference type="EC" id="2.7.13.3" evidence="2"/>
<dbReference type="Pfam" id="PF00512">
    <property type="entry name" value="HisKA"/>
    <property type="match status" value="1"/>
</dbReference>
<dbReference type="EMBL" id="JACRDE010000434">
    <property type="protein sequence ID" value="MBI5251114.1"/>
    <property type="molecule type" value="Genomic_DNA"/>
</dbReference>
<dbReference type="InterPro" id="IPR052162">
    <property type="entry name" value="Sensor_kinase/Photoreceptor"/>
</dbReference>
<feature type="domain" description="PAS" evidence="10">
    <location>
        <begin position="906"/>
        <end position="952"/>
    </location>
</feature>
<comment type="caution">
    <text evidence="12">The sequence shown here is derived from an EMBL/GenBank/DDBJ whole genome shotgun (WGS) entry which is preliminary data.</text>
</comment>
<dbReference type="SUPFAM" id="SSF52172">
    <property type="entry name" value="CheY-like"/>
    <property type="match status" value="1"/>
</dbReference>
<dbReference type="Gene3D" id="3.30.450.20">
    <property type="entry name" value="PAS domain"/>
    <property type="match status" value="5"/>
</dbReference>
<dbReference type="SUPFAM" id="SSF47384">
    <property type="entry name" value="Homodimeric domain of signal transducing histidine kinase"/>
    <property type="match status" value="1"/>
</dbReference>
<gene>
    <name evidence="12" type="ORF">HY912_16620</name>
</gene>
<feature type="domain" description="Response regulatory" evidence="9">
    <location>
        <begin position="1288"/>
        <end position="1404"/>
    </location>
</feature>
<dbReference type="PANTHER" id="PTHR43304:SF1">
    <property type="entry name" value="PAC DOMAIN-CONTAINING PROTEIN"/>
    <property type="match status" value="1"/>
</dbReference>
<dbReference type="Gene3D" id="3.40.190.10">
    <property type="entry name" value="Periplasmic binding protein-like II"/>
    <property type="match status" value="2"/>
</dbReference>
<dbReference type="Gene3D" id="1.10.287.130">
    <property type="match status" value="1"/>
</dbReference>
<dbReference type="Gene3D" id="3.30.565.10">
    <property type="entry name" value="Histidine kinase-like ATPase, C-terminal domain"/>
    <property type="match status" value="1"/>
</dbReference>
<dbReference type="InterPro" id="IPR004358">
    <property type="entry name" value="Sig_transdc_His_kin-like_C"/>
</dbReference>
<dbReference type="InterPro" id="IPR000014">
    <property type="entry name" value="PAS"/>
</dbReference>
<dbReference type="Pfam" id="PF08447">
    <property type="entry name" value="PAS_3"/>
    <property type="match status" value="2"/>
</dbReference>
<dbReference type="SMART" id="SM00388">
    <property type="entry name" value="HisKA"/>
    <property type="match status" value="1"/>
</dbReference>
<dbReference type="InterPro" id="IPR001638">
    <property type="entry name" value="Solute-binding_3/MltF_N"/>
</dbReference>
<evidence type="ECO:0000256" key="6">
    <source>
        <dbReference type="PROSITE-ProRule" id="PRU00169"/>
    </source>
</evidence>
<dbReference type="CDD" id="cd00130">
    <property type="entry name" value="PAS"/>
    <property type="match status" value="5"/>
</dbReference>
<dbReference type="PANTHER" id="PTHR43304">
    <property type="entry name" value="PHYTOCHROME-LIKE PROTEIN CPH1"/>
    <property type="match status" value="1"/>
</dbReference>
<dbReference type="InterPro" id="IPR003661">
    <property type="entry name" value="HisK_dim/P_dom"/>
</dbReference>
<dbReference type="Pfam" id="PF13426">
    <property type="entry name" value="PAS_9"/>
    <property type="match status" value="3"/>
</dbReference>
<feature type="domain" description="PAC" evidence="11">
    <location>
        <begin position="731"/>
        <end position="783"/>
    </location>
</feature>
<sequence>MRGQEKAKVDISGFKDVHIRGEGGETAHNYPERSNELPQFEAGYLRIDRKPGKCRSGRFFSMSFFRGGLEVRGSSIISLGLATLLLLVSVSFSETHSSENDTPVKSAVLSGRLLRTIIVSDYYPYTFVNDQGLPDGFSVDVARAVAQAMDMNLEIGVDTWEHAMEALENGTIDFLPMMASSPSRRQSYDFSVPHTIAYDAVFVRKESQRIGSLNDLDGKTIIVMNKDAAHDFILTTPTSGTIKLITVDSLPEGLRLLASGAGDAAIMPKLVGLLLVKKLNITNIEESPVTIESYKRPFSFAVKKGNSVLLEGLSQGLSIVEAKDQYSDIYDKWFGVLLPPGMPWQSVLKYIAGIVVASVLFGMVLLVWSLSLKKMVTQRTRNLESEISARKRTEAALRESEERFRLAMEATNDGVWDWDLTNGQVFRSEAFFSMLGYKREDFQGLVGEWLHLVHPDDLQTVQQDLDEYLSGKRRSHEVEFRVRTKSGDTVWVLSRGKVVVRDENEKPVRMVGTHSDITERKKAEEALTESEDRFRRLTENARDTIYRMSLQDGRYEYVSPASSKMFGYSPDEFYATPNLILEILHPEWLGYFEKEWAKLLNGDILPYYEYQVIHKDGDVRWINQRNVLIRDDLGKPVAIEGIATDITDRKRAEEAILASEEKYRTLFEESFDGLFITSPVGKILDMNKKGVLMFGYDTKEEILNLDLERDVYAHPPDRTRILAMVNAQGSAEYEVVVKKKNGEEMVTYCSLAAVKDEKGAITSYRGIIRDITERKRAQHALEASEHMLKAILATSPVGIALTKNRRIEWVNEACRKIFGLENEHEYLGQDVRMFYLSDEEYELVGKRLYQDLESGKVGAADTKLGRKDGSVFDAHVQMKALDPLDPSKGVIAAISDISFRKRSEEVQRRLATAIEQSAESVMITNADGVIQYVNRTTEQITGFEMSEIIGNTPRIFKSGMHDKAFYEQLWDTIKAGNVWSGRIINKKKDGTLCHEDATISPVRDASGKIANFVAVKRDVTEHLELSRQLQQAQKMEAIGTLAGGVAHDFNNLLTVVTGFSELLLIDKDQQDPAYADLQKINQAARNGADLVQRLLAFSRKAETKPRPLNLNHQIEQLKKMLTRTIPKMIEIELNLAYGLSPVNADPTQMDQILMNLSVNARDAMPEGGKLAIETANFVIDEDYARSHLEAKPGKYVLLSVSDTGSGMDKEILEHIFEPFYTTKEAGKGTGLGLAMVYGIVTQHGGHMRCYSEPGHGTTFRIYLPALVAESDRLGTATREAVPMGGTETILLVDDEELVRDLGKRILERSGYKVLAAANGTEALDLYPTKKREVSLVILDLIMPEMGGKQCLEELLKINPQVKVLIASGYSAASQAQDTIEVGAKGFVNKPYNIQLMLKAVRDALNSE</sequence>
<feature type="domain" description="Histidine kinase" evidence="8">
    <location>
        <begin position="1044"/>
        <end position="1267"/>
    </location>
</feature>
<dbReference type="SMART" id="SM00062">
    <property type="entry name" value="PBPb"/>
    <property type="match status" value="1"/>
</dbReference>
<dbReference type="InterPro" id="IPR011006">
    <property type="entry name" value="CheY-like_superfamily"/>
</dbReference>
<dbReference type="SUPFAM" id="SSF55874">
    <property type="entry name" value="ATPase domain of HSP90 chaperone/DNA topoisomerase II/histidine kinase"/>
    <property type="match status" value="1"/>
</dbReference>
<evidence type="ECO:0000256" key="5">
    <source>
        <dbReference type="ARBA" id="ARBA00022777"/>
    </source>
</evidence>
<dbReference type="Pfam" id="PF00497">
    <property type="entry name" value="SBP_bac_3"/>
    <property type="match status" value="1"/>
</dbReference>
<keyword evidence="3 6" id="KW-0597">Phosphoprotein</keyword>
<dbReference type="GO" id="GO:0000155">
    <property type="term" value="F:phosphorelay sensor kinase activity"/>
    <property type="evidence" value="ECO:0007669"/>
    <property type="project" value="InterPro"/>
</dbReference>
<dbReference type="InterPro" id="IPR013655">
    <property type="entry name" value="PAS_fold_3"/>
</dbReference>
<feature type="transmembrane region" description="Helical" evidence="7">
    <location>
        <begin position="350"/>
        <end position="372"/>
    </location>
</feature>
<evidence type="ECO:0000256" key="2">
    <source>
        <dbReference type="ARBA" id="ARBA00012438"/>
    </source>
</evidence>
<dbReference type="CDD" id="cd13704">
    <property type="entry name" value="PBP2_HisK"/>
    <property type="match status" value="1"/>
</dbReference>